<dbReference type="STRING" id="1434700.SAMN06296427_105123"/>
<sequence length="153" mass="18109">MFKTFISIVLIIILCGCNKITPSGEFWKAFHENEIDQEKFDHGPYGGTTHIKWSKKDDSKFTKKEIVEFAEKNGWWFVDEAEVENVINSDDFSYSIINKELNMNQFKKTRVLRFHTNFLIINEDAQRDTQNNCFVILSENLDSLTVYYRWGDF</sequence>
<evidence type="ECO:0008006" key="3">
    <source>
        <dbReference type="Google" id="ProtNLM"/>
    </source>
</evidence>
<protein>
    <recommendedName>
        <fullName evidence="3">Lipoprotein</fullName>
    </recommendedName>
</protein>
<dbReference type="AlphaFoldDB" id="A0A1W2AXI3"/>
<reference evidence="1 2" key="1">
    <citation type="submission" date="2017-04" db="EMBL/GenBank/DDBJ databases">
        <authorList>
            <person name="Afonso C.L."/>
            <person name="Miller P.J."/>
            <person name="Scott M.A."/>
            <person name="Spackman E."/>
            <person name="Goraichik I."/>
            <person name="Dimitrov K.M."/>
            <person name="Suarez D.L."/>
            <person name="Swayne D.E."/>
        </authorList>
    </citation>
    <scope>NUCLEOTIDE SEQUENCE [LARGE SCALE GENOMIC DNA]</scope>
    <source>
        <strain evidence="1 2">CGMCC 1.12708</strain>
    </source>
</reference>
<dbReference type="RefSeq" id="WP_084017330.1">
    <property type="nucleotide sequence ID" value="NZ_FWXS01000005.1"/>
</dbReference>
<evidence type="ECO:0000313" key="1">
    <source>
        <dbReference type="EMBL" id="SMC65406.1"/>
    </source>
</evidence>
<gene>
    <name evidence="1" type="ORF">SAMN06296427_105123</name>
</gene>
<dbReference type="Proteomes" id="UP000192393">
    <property type="component" value="Unassembled WGS sequence"/>
</dbReference>
<accession>A0A1W2AXI3</accession>
<organism evidence="1 2">
    <name type="scientific">Moheibacter sediminis</name>
    <dbReference type="NCBI Taxonomy" id="1434700"/>
    <lineage>
        <taxon>Bacteria</taxon>
        <taxon>Pseudomonadati</taxon>
        <taxon>Bacteroidota</taxon>
        <taxon>Flavobacteriia</taxon>
        <taxon>Flavobacteriales</taxon>
        <taxon>Weeksellaceae</taxon>
        <taxon>Moheibacter</taxon>
    </lineage>
</organism>
<name>A0A1W2AXI3_9FLAO</name>
<keyword evidence="2" id="KW-1185">Reference proteome</keyword>
<dbReference type="PROSITE" id="PS51257">
    <property type="entry name" value="PROKAR_LIPOPROTEIN"/>
    <property type="match status" value="1"/>
</dbReference>
<dbReference type="EMBL" id="FWXS01000005">
    <property type="protein sequence ID" value="SMC65406.1"/>
    <property type="molecule type" value="Genomic_DNA"/>
</dbReference>
<dbReference type="OrthoDB" id="980518at2"/>
<proteinExistence type="predicted"/>
<evidence type="ECO:0000313" key="2">
    <source>
        <dbReference type="Proteomes" id="UP000192393"/>
    </source>
</evidence>